<dbReference type="RefSeq" id="WP_220204951.1">
    <property type="nucleotide sequence ID" value="NZ_BNJK01000001.1"/>
</dbReference>
<feature type="domain" description="Carbohydrate kinase PfkB" evidence="3">
    <location>
        <begin position="162"/>
        <end position="276"/>
    </location>
</feature>
<dbReference type="SUPFAM" id="SSF53613">
    <property type="entry name" value="Ribokinase-like"/>
    <property type="match status" value="1"/>
</dbReference>
<keyword evidence="2" id="KW-0418">Kinase</keyword>
<organism evidence="4 5">
    <name type="scientific">Reticulibacter mediterranei</name>
    <dbReference type="NCBI Taxonomy" id="2778369"/>
    <lineage>
        <taxon>Bacteria</taxon>
        <taxon>Bacillati</taxon>
        <taxon>Chloroflexota</taxon>
        <taxon>Ktedonobacteria</taxon>
        <taxon>Ktedonobacterales</taxon>
        <taxon>Reticulibacteraceae</taxon>
        <taxon>Reticulibacter</taxon>
    </lineage>
</organism>
<dbReference type="Pfam" id="PF00294">
    <property type="entry name" value="PfkB"/>
    <property type="match status" value="1"/>
</dbReference>
<dbReference type="Gene3D" id="3.40.1190.20">
    <property type="match status" value="1"/>
</dbReference>
<dbReference type="PROSITE" id="PS00584">
    <property type="entry name" value="PFKB_KINASES_2"/>
    <property type="match status" value="1"/>
</dbReference>
<dbReference type="Proteomes" id="UP000597444">
    <property type="component" value="Unassembled WGS sequence"/>
</dbReference>
<reference evidence="4" key="1">
    <citation type="submission" date="2020-10" db="EMBL/GenBank/DDBJ databases">
        <title>Taxonomic study of unclassified bacteria belonging to the class Ktedonobacteria.</title>
        <authorList>
            <person name="Yabe S."/>
            <person name="Wang C.M."/>
            <person name="Zheng Y."/>
            <person name="Sakai Y."/>
            <person name="Cavaletti L."/>
            <person name="Monciardini P."/>
            <person name="Donadio S."/>
        </authorList>
    </citation>
    <scope>NUCLEOTIDE SEQUENCE</scope>
    <source>
        <strain evidence="4">ID150040</strain>
    </source>
</reference>
<sequence length="296" mass="32902">MLQMPDFLTLGHVTRDLHSDGSFSLGGTVTFAALTAYHLGLAAAIVSRADQQLIPELSRYLPNIELQIQPSPQSTTFANQYREGFRTQYLHARAESLEISDVPVQWREAPIVLLGPLAQELSPDIVSLFPRRPGTILAATPQGWLRRWDADGRVWPTPWMEAERILPQIDVLILSHDDLLPFADGNRRDADAILHRWSMHVPLLVATDGRHGATLFRHGQTQRFPAYPIDEVDPTGAGDVFAAAFLTHLHKHGDPEQAIDFANCTASFSVEQPGIAGIPTTEKVLQRMNEKKNLTT</sequence>
<proteinExistence type="predicted"/>
<evidence type="ECO:0000313" key="5">
    <source>
        <dbReference type="Proteomes" id="UP000597444"/>
    </source>
</evidence>
<dbReference type="PANTHER" id="PTHR10584:SF166">
    <property type="entry name" value="RIBOKINASE"/>
    <property type="match status" value="1"/>
</dbReference>
<dbReference type="GO" id="GO:0005829">
    <property type="term" value="C:cytosol"/>
    <property type="evidence" value="ECO:0007669"/>
    <property type="project" value="TreeGrafter"/>
</dbReference>
<evidence type="ECO:0000259" key="3">
    <source>
        <dbReference type="Pfam" id="PF00294"/>
    </source>
</evidence>
<dbReference type="InterPro" id="IPR029056">
    <property type="entry name" value="Ribokinase-like"/>
</dbReference>
<dbReference type="EMBL" id="BNJK01000001">
    <property type="protein sequence ID" value="GHO94197.1"/>
    <property type="molecule type" value="Genomic_DNA"/>
</dbReference>
<dbReference type="InterPro" id="IPR002173">
    <property type="entry name" value="Carboh/pur_kinase_PfkB_CS"/>
</dbReference>
<dbReference type="AlphaFoldDB" id="A0A8J3INC5"/>
<dbReference type="InterPro" id="IPR011611">
    <property type="entry name" value="PfkB_dom"/>
</dbReference>
<keyword evidence="5" id="KW-1185">Reference proteome</keyword>
<dbReference type="GO" id="GO:0016301">
    <property type="term" value="F:kinase activity"/>
    <property type="evidence" value="ECO:0007669"/>
    <property type="project" value="UniProtKB-KW"/>
</dbReference>
<protein>
    <submittedName>
        <fullName evidence="4">Ribokinase</fullName>
    </submittedName>
</protein>
<gene>
    <name evidence="4" type="ORF">KSF_042450</name>
</gene>
<evidence type="ECO:0000256" key="1">
    <source>
        <dbReference type="ARBA" id="ARBA00022679"/>
    </source>
</evidence>
<evidence type="ECO:0000313" key="4">
    <source>
        <dbReference type="EMBL" id="GHO94197.1"/>
    </source>
</evidence>
<dbReference type="PANTHER" id="PTHR10584">
    <property type="entry name" value="SUGAR KINASE"/>
    <property type="match status" value="1"/>
</dbReference>
<evidence type="ECO:0000256" key="2">
    <source>
        <dbReference type="ARBA" id="ARBA00022777"/>
    </source>
</evidence>
<comment type="caution">
    <text evidence="4">The sequence shown here is derived from an EMBL/GenBank/DDBJ whole genome shotgun (WGS) entry which is preliminary data.</text>
</comment>
<keyword evidence="1" id="KW-0808">Transferase</keyword>
<name>A0A8J3INC5_9CHLR</name>
<accession>A0A8J3INC5</accession>